<organism evidence="1">
    <name type="scientific">Streptococcus iners</name>
    <dbReference type="NCBI Taxonomy" id="3028084"/>
    <lineage>
        <taxon>Bacteria</taxon>
        <taxon>Bacillati</taxon>
        <taxon>Bacillota</taxon>
        <taxon>Bacilli</taxon>
        <taxon>Lactobacillales</taxon>
        <taxon>Streptococcaceae</taxon>
        <taxon>Streptococcus</taxon>
    </lineage>
</organism>
<reference evidence="1" key="1">
    <citation type="submission" date="2023-02" db="EMBL/GenBank/DDBJ databases">
        <title>Streptococcus sp. Genome Sequencing and Assembly.</title>
        <authorList>
            <person name="Shore S.M."/>
            <person name="Nicholson T.L."/>
        </authorList>
    </citation>
    <scope>NUCLEOTIDE SEQUENCE</scope>
    <source>
        <strain evidence="1">29887</strain>
    </source>
</reference>
<gene>
    <name evidence="1" type="ORF">PW252_05840</name>
</gene>
<accession>A0AA96VHT5</accession>
<dbReference type="EMBL" id="CP118735">
    <property type="protein sequence ID" value="WNY50107.1"/>
    <property type="molecule type" value="Genomic_DNA"/>
</dbReference>
<evidence type="ECO:0000313" key="1">
    <source>
        <dbReference type="EMBL" id="WNY50107.1"/>
    </source>
</evidence>
<sequence>MKADEFWWIYEKCFRRYEGPGFSIHQTPLGGDCGYFMKGVYQDEGVWKVDETIERSSYPHTSSFDSEEACFLFLYQEAKSNLSYELAFGRLKKR</sequence>
<dbReference type="KEGG" id="sins:PW252_05840"/>
<dbReference type="AlphaFoldDB" id="A0AA96VHT5"/>
<protein>
    <submittedName>
        <fullName evidence="1">Uncharacterized protein</fullName>
    </submittedName>
</protein>
<name>A0AA96VHT5_9STRE</name>
<dbReference type="RefSeq" id="WP_105124579.1">
    <property type="nucleotide sequence ID" value="NZ_CP118735.1"/>
</dbReference>
<proteinExistence type="predicted"/>